<protein>
    <submittedName>
        <fullName evidence="2">Hydrolase, alpha/beta fold family</fullName>
    </submittedName>
</protein>
<proteinExistence type="predicted"/>
<dbReference type="EMBL" id="FUKO01000019">
    <property type="protein sequence ID" value="SJN33003.1"/>
    <property type="molecule type" value="Genomic_DNA"/>
</dbReference>
<dbReference type="PRINTS" id="PR00111">
    <property type="entry name" value="ABHYDROLASE"/>
</dbReference>
<dbReference type="PANTHER" id="PTHR43798:SF33">
    <property type="entry name" value="HYDROLASE, PUTATIVE (AFU_ORTHOLOGUE AFUA_2G14860)-RELATED"/>
    <property type="match status" value="1"/>
</dbReference>
<feature type="domain" description="AB hydrolase-1" evidence="1">
    <location>
        <begin position="36"/>
        <end position="146"/>
    </location>
</feature>
<dbReference type="AlphaFoldDB" id="A0A1R4JMI1"/>
<dbReference type="PANTHER" id="PTHR43798">
    <property type="entry name" value="MONOACYLGLYCEROL LIPASE"/>
    <property type="match status" value="1"/>
</dbReference>
<dbReference type="InterPro" id="IPR050266">
    <property type="entry name" value="AB_hydrolase_sf"/>
</dbReference>
<evidence type="ECO:0000313" key="2">
    <source>
        <dbReference type="EMBL" id="SJN33003.1"/>
    </source>
</evidence>
<dbReference type="SUPFAM" id="SSF53474">
    <property type="entry name" value="alpha/beta-Hydrolases"/>
    <property type="match status" value="1"/>
</dbReference>
<evidence type="ECO:0000313" key="3">
    <source>
        <dbReference type="Proteomes" id="UP000196320"/>
    </source>
</evidence>
<accession>A0A1R4JMI1</accession>
<dbReference type="InterPro" id="IPR029058">
    <property type="entry name" value="AB_hydrolase_fold"/>
</dbReference>
<sequence length="303" mass="32432">MECSLMTHVYRTVDVPVEGGDLRVGVWDPDGAAEHTVLAIHGVTSSHLAWPLVVEQLPGVRVIAPDLRGRGASNALDGPAGMSAHADDMAAVLDALGIEETTVVGHSMGAFVAVALAHRHPASVTRLILVDGGLPLAVPAGTDPAQLVSLILGPTAERLSRRWESVEQYTAEFWRDHPAFVDDWSDEIEAYIAYDLVPDGDLLRPATSYDTMAEDTLDMNTGTALPDALAALPASTLFITVPRGLQNEEPGLYPPAHLATLISTYPRVRHEHLDELNHYTVVMARRGAAALAPLIRSELQATG</sequence>
<organism evidence="2 3">
    <name type="scientific">Microbacterium esteraromaticum</name>
    <dbReference type="NCBI Taxonomy" id="57043"/>
    <lineage>
        <taxon>Bacteria</taxon>
        <taxon>Bacillati</taxon>
        <taxon>Actinomycetota</taxon>
        <taxon>Actinomycetes</taxon>
        <taxon>Micrococcales</taxon>
        <taxon>Microbacteriaceae</taxon>
        <taxon>Microbacterium</taxon>
    </lineage>
</organism>
<dbReference type="GO" id="GO:0016787">
    <property type="term" value="F:hydrolase activity"/>
    <property type="evidence" value="ECO:0007669"/>
    <property type="project" value="UniProtKB-KW"/>
</dbReference>
<dbReference type="Proteomes" id="UP000196320">
    <property type="component" value="Unassembled WGS sequence"/>
</dbReference>
<dbReference type="Pfam" id="PF00561">
    <property type="entry name" value="Abhydrolase_1"/>
    <property type="match status" value="1"/>
</dbReference>
<reference evidence="2 3" key="1">
    <citation type="submission" date="2017-02" db="EMBL/GenBank/DDBJ databases">
        <authorList>
            <person name="Peterson S.W."/>
        </authorList>
    </citation>
    <scope>NUCLEOTIDE SEQUENCE [LARGE SCALE GENOMIC DNA]</scope>
    <source>
        <strain evidence="2 3">B Mb 05.01</strain>
    </source>
</reference>
<keyword evidence="3" id="KW-1185">Reference proteome</keyword>
<dbReference type="GO" id="GO:0016020">
    <property type="term" value="C:membrane"/>
    <property type="evidence" value="ECO:0007669"/>
    <property type="project" value="TreeGrafter"/>
</dbReference>
<gene>
    <name evidence="2" type="ORF">FM104_08140</name>
</gene>
<dbReference type="InterPro" id="IPR000073">
    <property type="entry name" value="AB_hydrolase_1"/>
</dbReference>
<keyword evidence="2" id="KW-0378">Hydrolase</keyword>
<dbReference type="Gene3D" id="3.40.50.1820">
    <property type="entry name" value="alpha/beta hydrolase"/>
    <property type="match status" value="1"/>
</dbReference>
<evidence type="ECO:0000259" key="1">
    <source>
        <dbReference type="Pfam" id="PF00561"/>
    </source>
</evidence>
<name>A0A1R4JMI1_9MICO</name>